<protein>
    <recommendedName>
        <fullName evidence="4">DUF3784 domain-containing protein</fullName>
    </recommendedName>
</protein>
<keyword evidence="1" id="KW-0812">Transmembrane</keyword>
<proteinExistence type="predicted"/>
<keyword evidence="1" id="KW-0472">Membrane</keyword>
<feature type="transmembrane region" description="Helical" evidence="1">
    <location>
        <begin position="76"/>
        <end position="95"/>
    </location>
</feature>
<dbReference type="RefSeq" id="WP_016105158.1">
    <property type="nucleotide sequence ID" value="NZ_KB976798.1"/>
</dbReference>
<sequence>MIIKLLYGILLSSFFIFLGIRIWRKEKVTFFAGVSENMLKNEKKLAERIGKLIILFGIETVLLIFTSLFIINFQAYYYGIQAILHVLVILLFLVIDQLEY</sequence>
<comment type="caution">
    <text evidence="2">The sequence shown here is derived from an EMBL/GenBank/DDBJ whole genome shotgun (WGS) entry which is preliminary data.</text>
</comment>
<dbReference type="PATRIC" id="fig|1053231.3.peg.3002"/>
<dbReference type="HOGENOM" id="CLU_179797_0_0_9"/>
<evidence type="ECO:0000313" key="3">
    <source>
        <dbReference type="Proteomes" id="UP000014019"/>
    </source>
</evidence>
<keyword evidence="1" id="KW-1133">Transmembrane helix</keyword>
<dbReference type="Proteomes" id="UP000014019">
    <property type="component" value="Unassembled WGS sequence"/>
</dbReference>
<evidence type="ECO:0008006" key="4">
    <source>
        <dbReference type="Google" id="ProtNLM"/>
    </source>
</evidence>
<feature type="transmembrane region" description="Helical" evidence="1">
    <location>
        <begin position="49"/>
        <end position="70"/>
    </location>
</feature>
<accession>R8QGB0</accession>
<evidence type="ECO:0000256" key="1">
    <source>
        <dbReference type="SAM" id="Phobius"/>
    </source>
</evidence>
<organism evidence="2 3">
    <name type="scientific">Bacillus cereus VD118</name>
    <dbReference type="NCBI Taxonomy" id="1053231"/>
    <lineage>
        <taxon>Bacteria</taxon>
        <taxon>Bacillati</taxon>
        <taxon>Bacillota</taxon>
        <taxon>Bacilli</taxon>
        <taxon>Bacillales</taxon>
        <taxon>Bacillaceae</taxon>
        <taxon>Bacillus</taxon>
        <taxon>Bacillus cereus group</taxon>
    </lineage>
</organism>
<dbReference type="EMBL" id="AHEZ01000046">
    <property type="protein sequence ID" value="EOP69463.1"/>
    <property type="molecule type" value="Genomic_DNA"/>
</dbReference>
<name>R8QGB0_BACCE</name>
<reference evidence="2 3" key="1">
    <citation type="submission" date="2012-12" db="EMBL/GenBank/DDBJ databases">
        <title>The Genome Sequence of Bacillus cereus VD118.</title>
        <authorList>
            <consortium name="The Broad Institute Genome Sequencing Platform"/>
            <consortium name="The Broad Institute Genome Sequencing Center for Infectious Disease"/>
            <person name="Feldgarden M."/>
            <person name="Van der Auwera G.A."/>
            <person name="Mahillon J."/>
            <person name="Duprez V."/>
            <person name="Timmery S."/>
            <person name="Mattelet C."/>
            <person name="Dierick K."/>
            <person name="Sun M."/>
            <person name="Yu Z."/>
            <person name="Zhu L."/>
            <person name="Hu X."/>
            <person name="Shank E.B."/>
            <person name="Swiecicka I."/>
            <person name="Hansen B.M."/>
            <person name="Andrup L."/>
            <person name="Walker B."/>
            <person name="Young S.K."/>
            <person name="Zeng Q."/>
            <person name="Gargeya S."/>
            <person name="Fitzgerald M."/>
            <person name="Haas B."/>
            <person name="Abouelleil A."/>
            <person name="Alvarado L."/>
            <person name="Arachchi H.M."/>
            <person name="Berlin A.M."/>
            <person name="Chapman S.B."/>
            <person name="Dewar J."/>
            <person name="Goldberg J."/>
            <person name="Griggs A."/>
            <person name="Gujja S."/>
            <person name="Hansen M."/>
            <person name="Howarth C."/>
            <person name="Imamovic A."/>
            <person name="Larimer J."/>
            <person name="McCowan C."/>
            <person name="Murphy C."/>
            <person name="Neiman D."/>
            <person name="Pearson M."/>
            <person name="Priest M."/>
            <person name="Roberts A."/>
            <person name="Saif S."/>
            <person name="Shea T."/>
            <person name="Sisk P."/>
            <person name="Sykes S."/>
            <person name="Wortman J."/>
            <person name="Nusbaum C."/>
            <person name="Birren B."/>
        </authorList>
    </citation>
    <scope>NUCLEOTIDE SEQUENCE [LARGE SCALE GENOMIC DNA]</scope>
    <source>
        <strain evidence="2 3">VD118</strain>
    </source>
</reference>
<feature type="transmembrane region" description="Helical" evidence="1">
    <location>
        <begin position="6"/>
        <end position="23"/>
    </location>
</feature>
<dbReference type="AlphaFoldDB" id="R8QGB0"/>
<evidence type="ECO:0000313" key="2">
    <source>
        <dbReference type="EMBL" id="EOP69463.1"/>
    </source>
</evidence>
<gene>
    <name evidence="2" type="ORF">IIQ_01765</name>
</gene>